<dbReference type="SUPFAM" id="SSF102114">
    <property type="entry name" value="Radical SAM enzymes"/>
    <property type="match status" value="1"/>
</dbReference>
<dbReference type="PROSITE" id="PS51918">
    <property type="entry name" value="RADICAL_SAM"/>
    <property type="match status" value="1"/>
</dbReference>
<dbReference type="InterPro" id="IPR001989">
    <property type="entry name" value="Radical_activat_CS"/>
</dbReference>
<dbReference type="Proteomes" id="UP001321786">
    <property type="component" value="Chromosome"/>
</dbReference>
<organism evidence="10 11">
    <name type="scientific">Helicovermis profundi</name>
    <dbReference type="NCBI Taxonomy" id="3065157"/>
    <lineage>
        <taxon>Bacteria</taxon>
        <taxon>Bacillati</taxon>
        <taxon>Bacillota</taxon>
        <taxon>Clostridia</taxon>
        <taxon>Helicovermis</taxon>
    </lineage>
</organism>
<gene>
    <name evidence="10" type="ORF">HLPR_14640</name>
</gene>
<reference evidence="10 11" key="1">
    <citation type="submission" date="2023-08" db="EMBL/GenBank/DDBJ databases">
        <title>Helicovermis profunda gen. nov., sp. nov., a novel mesophilic, fermentative bacterium within the Bacillota from a deep-sea hydrothermal vent chimney.</title>
        <authorList>
            <person name="Miyazaki U."/>
            <person name="Mizutani D."/>
            <person name="Hashimoto Y."/>
            <person name="Tame A."/>
            <person name="Sawayama S."/>
            <person name="Miyazaki J."/>
            <person name="Takai K."/>
            <person name="Nakagawa S."/>
        </authorList>
    </citation>
    <scope>NUCLEOTIDE SEQUENCE [LARGE SCALE GENOMIC DNA]</scope>
    <source>
        <strain evidence="10 11">S502</strain>
    </source>
</reference>
<dbReference type="Gene3D" id="3.20.20.70">
    <property type="entry name" value="Aldolase class I"/>
    <property type="match status" value="1"/>
</dbReference>
<evidence type="ECO:0000256" key="1">
    <source>
        <dbReference type="ARBA" id="ARBA00001966"/>
    </source>
</evidence>
<dbReference type="Pfam" id="PF04055">
    <property type="entry name" value="Radical_SAM"/>
    <property type="match status" value="1"/>
</dbReference>
<evidence type="ECO:0000256" key="5">
    <source>
        <dbReference type="ARBA" id="ARBA00022723"/>
    </source>
</evidence>
<keyword evidence="3" id="KW-0004">4Fe-4S</keyword>
<dbReference type="InterPro" id="IPR058240">
    <property type="entry name" value="rSAM_sf"/>
</dbReference>
<keyword evidence="6" id="KW-0560">Oxidoreductase</keyword>
<evidence type="ECO:0000256" key="3">
    <source>
        <dbReference type="ARBA" id="ARBA00022485"/>
    </source>
</evidence>
<keyword evidence="4" id="KW-0949">S-adenosyl-L-methionine</keyword>
<dbReference type="InterPro" id="IPR013785">
    <property type="entry name" value="Aldolase_TIM"/>
</dbReference>
<dbReference type="PROSITE" id="PS01087">
    <property type="entry name" value="RADICAL_ACTIVATING"/>
    <property type="match status" value="1"/>
</dbReference>
<name>A0AAU9EHX9_9FIRM</name>
<dbReference type="CDD" id="cd01335">
    <property type="entry name" value="Radical_SAM"/>
    <property type="match status" value="1"/>
</dbReference>
<keyword evidence="8" id="KW-0411">Iron-sulfur</keyword>
<evidence type="ECO:0000256" key="2">
    <source>
        <dbReference type="ARBA" id="ARBA00009777"/>
    </source>
</evidence>
<dbReference type="GO" id="GO:0016491">
    <property type="term" value="F:oxidoreductase activity"/>
    <property type="evidence" value="ECO:0007669"/>
    <property type="project" value="UniProtKB-KW"/>
</dbReference>
<evidence type="ECO:0000313" key="11">
    <source>
        <dbReference type="Proteomes" id="UP001321786"/>
    </source>
</evidence>
<dbReference type="GO" id="GO:0051539">
    <property type="term" value="F:4 iron, 4 sulfur cluster binding"/>
    <property type="evidence" value="ECO:0007669"/>
    <property type="project" value="UniProtKB-KW"/>
</dbReference>
<feature type="domain" description="Radical SAM core" evidence="9">
    <location>
        <begin position="14"/>
        <end position="241"/>
    </location>
</feature>
<dbReference type="RefSeq" id="WP_338534801.1">
    <property type="nucleotide sequence ID" value="NZ_AP028654.1"/>
</dbReference>
<dbReference type="InterPro" id="IPR034457">
    <property type="entry name" value="Organic_radical-activating"/>
</dbReference>
<proteinExistence type="inferred from homology"/>
<comment type="similarity">
    <text evidence="2">Belongs to the organic radical-activating enzymes family.</text>
</comment>
<evidence type="ECO:0000259" key="9">
    <source>
        <dbReference type="PROSITE" id="PS51918"/>
    </source>
</evidence>
<evidence type="ECO:0000256" key="8">
    <source>
        <dbReference type="ARBA" id="ARBA00023014"/>
    </source>
</evidence>
<protein>
    <submittedName>
        <fullName evidence="10">YjjW family glycine radical enzyme activase</fullName>
    </submittedName>
</protein>
<evidence type="ECO:0000313" key="10">
    <source>
        <dbReference type="EMBL" id="BEP29133.1"/>
    </source>
</evidence>
<dbReference type="SFLD" id="SFLDG01066">
    <property type="entry name" value="organic_radical-activating_enz"/>
    <property type="match status" value="1"/>
</dbReference>
<accession>A0AAU9EHX9</accession>
<evidence type="ECO:0000256" key="7">
    <source>
        <dbReference type="ARBA" id="ARBA00023004"/>
    </source>
</evidence>
<evidence type="ECO:0000256" key="6">
    <source>
        <dbReference type="ARBA" id="ARBA00023002"/>
    </source>
</evidence>
<comment type="cofactor">
    <cofactor evidence="1">
        <name>[4Fe-4S] cluster</name>
        <dbReference type="ChEBI" id="CHEBI:49883"/>
    </cofactor>
</comment>
<dbReference type="AlphaFoldDB" id="A0AAU9EHX9"/>
<keyword evidence="5" id="KW-0479">Metal-binding</keyword>
<dbReference type="InterPro" id="IPR007197">
    <property type="entry name" value="rSAM"/>
</dbReference>
<dbReference type="GO" id="GO:0046872">
    <property type="term" value="F:metal ion binding"/>
    <property type="evidence" value="ECO:0007669"/>
    <property type="project" value="UniProtKB-KW"/>
</dbReference>
<dbReference type="PANTHER" id="PTHR30352">
    <property type="entry name" value="PYRUVATE FORMATE-LYASE-ACTIVATING ENZYME"/>
    <property type="match status" value="1"/>
</dbReference>
<dbReference type="PANTHER" id="PTHR30352:SF13">
    <property type="entry name" value="GLYCYL-RADICAL ENZYME ACTIVATING ENZYME YJJW-RELATED"/>
    <property type="match status" value="1"/>
</dbReference>
<sequence>MKGYFRKLIYFSSVDGPGNRTIIFLQGCNFDCKYCHNPETINIIEGNNIPKNVELLDHIELVDMSLKHKDFINGITISGGECTYQFEFLVDLCKEYKKRDINVFIDTNGYFTEEQYNILSKYVDKFMFDLKAFNNKEHKLLTGKENLLCINNIKKALKDDKVFEIRTVIVPSLLNNFRNVYFTSELIYKFSTNKNIRYKLIKYRANGVRKRFRNFNTPSDDYMMELKRVSINNGVINTIIV</sequence>
<evidence type="ECO:0000256" key="4">
    <source>
        <dbReference type="ARBA" id="ARBA00022691"/>
    </source>
</evidence>
<keyword evidence="11" id="KW-1185">Reference proteome</keyword>
<keyword evidence="7" id="KW-0408">Iron</keyword>
<dbReference type="EMBL" id="AP028654">
    <property type="protein sequence ID" value="BEP29133.1"/>
    <property type="molecule type" value="Genomic_DNA"/>
</dbReference>
<dbReference type="SFLD" id="SFLDS00029">
    <property type="entry name" value="Radical_SAM"/>
    <property type="match status" value="1"/>
</dbReference>
<dbReference type="KEGG" id="hprf:HLPR_14640"/>